<accession>V5ZAW3</accession>
<protein>
    <submittedName>
        <fullName evidence="1">Uncharacterized protein</fullName>
    </submittedName>
</protein>
<name>V5ZAW3_9GAMM</name>
<comment type="caution">
    <text evidence="1">The sequence shown here is derived from an EMBL/GenBank/DDBJ whole genome shotgun (WGS) entry which is preliminary data.</text>
</comment>
<dbReference type="EMBL" id="CAHS01000020">
    <property type="protein sequence ID" value="CCG88403.1"/>
    <property type="molecule type" value="Genomic_DNA"/>
</dbReference>
<proteinExistence type="predicted"/>
<evidence type="ECO:0000313" key="1">
    <source>
        <dbReference type="EMBL" id="CCG88403.1"/>
    </source>
</evidence>
<sequence length="48" mass="5428">MSCGKQIYCYQHQQSAFSAAAAGDDIMQSRTVTQNHDSTFWVSPLFNR</sequence>
<evidence type="ECO:0000313" key="2">
    <source>
        <dbReference type="Proteomes" id="UP000018217"/>
    </source>
</evidence>
<dbReference type="AlphaFoldDB" id="V5ZAW3"/>
<keyword evidence="2" id="KW-1185">Reference proteome</keyword>
<organism evidence="1 2">
    <name type="scientific">Erwinia piriflorinigrans CFBP 5888</name>
    <dbReference type="NCBI Taxonomy" id="1161919"/>
    <lineage>
        <taxon>Bacteria</taxon>
        <taxon>Pseudomonadati</taxon>
        <taxon>Pseudomonadota</taxon>
        <taxon>Gammaproteobacteria</taxon>
        <taxon>Enterobacterales</taxon>
        <taxon>Erwiniaceae</taxon>
        <taxon>Erwinia</taxon>
    </lineage>
</organism>
<reference evidence="1 2" key="1">
    <citation type="journal article" date="2013" name="Syst. Appl. Microbiol.">
        <title>Phylogenetic position and virulence apparatus of the pear flower necrosis pathogen Erwinia piriflorinigrans CFBP 5888T as assessed by comparative genomics.</title>
        <authorList>
            <person name="Smits T.H."/>
            <person name="Rezzonico F."/>
            <person name="Lopez M.M."/>
            <person name="Blom J."/>
            <person name="Goesmann A."/>
            <person name="Frey J.E."/>
            <person name="Duffy B."/>
        </authorList>
    </citation>
    <scope>NUCLEOTIDE SEQUENCE [LARGE SCALE GENOMIC DNA]</scope>
    <source>
        <strain evidence="2">CFBP5888</strain>
    </source>
</reference>
<gene>
    <name evidence="1" type="ORF">EPIR_3040</name>
</gene>
<dbReference type="STRING" id="1161919.EPIR_3040"/>
<dbReference type="Proteomes" id="UP000018217">
    <property type="component" value="Unassembled WGS sequence"/>
</dbReference>